<name>A0A9E7JWA1_9LILI</name>
<evidence type="ECO:0000313" key="2">
    <source>
        <dbReference type="Proteomes" id="UP001055439"/>
    </source>
</evidence>
<sequence length="138" mass="15569">METFTVSFNILMFWEWEKSCRFLVLRGSDTVNAARPADAGQWKGALPWTVTWVRQENDPSLLFLVAVKAGGDACHFDVLVRSGASGRDTSSREMWSRKHYKYDGFGSFWVPSTAASDALFIIETLARSDLSLRVQVKL</sequence>
<reference evidence="1" key="1">
    <citation type="submission" date="2022-05" db="EMBL/GenBank/DDBJ databases">
        <title>The Musa troglodytarum L. genome provides insights into the mechanism of non-climacteric behaviour and enrichment of carotenoids.</title>
        <authorList>
            <person name="Wang J."/>
        </authorList>
    </citation>
    <scope>NUCLEOTIDE SEQUENCE</scope>
    <source>
        <tissue evidence="1">Leaf</tissue>
    </source>
</reference>
<organism evidence="1 2">
    <name type="scientific">Musa troglodytarum</name>
    <name type="common">fe'i banana</name>
    <dbReference type="NCBI Taxonomy" id="320322"/>
    <lineage>
        <taxon>Eukaryota</taxon>
        <taxon>Viridiplantae</taxon>
        <taxon>Streptophyta</taxon>
        <taxon>Embryophyta</taxon>
        <taxon>Tracheophyta</taxon>
        <taxon>Spermatophyta</taxon>
        <taxon>Magnoliopsida</taxon>
        <taxon>Liliopsida</taxon>
        <taxon>Zingiberales</taxon>
        <taxon>Musaceae</taxon>
        <taxon>Musa</taxon>
    </lineage>
</organism>
<dbReference type="Proteomes" id="UP001055439">
    <property type="component" value="Chromosome 4"/>
</dbReference>
<evidence type="ECO:0000313" key="1">
    <source>
        <dbReference type="EMBL" id="URD96015.1"/>
    </source>
</evidence>
<dbReference type="EMBL" id="CP097506">
    <property type="protein sequence ID" value="URD96015.1"/>
    <property type="molecule type" value="Genomic_DNA"/>
</dbReference>
<accession>A0A9E7JWA1</accession>
<dbReference type="AlphaFoldDB" id="A0A9E7JWA1"/>
<keyword evidence="2" id="KW-1185">Reference proteome</keyword>
<proteinExistence type="predicted"/>
<gene>
    <name evidence="1" type="ORF">MUK42_10660</name>
</gene>
<protein>
    <submittedName>
        <fullName evidence="1">Uncharacterized protein</fullName>
    </submittedName>
</protein>